<dbReference type="InterPro" id="IPR004860">
    <property type="entry name" value="LAGLIDADG_dom"/>
</dbReference>
<dbReference type="Pfam" id="PF03161">
    <property type="entry name" value="LAGLIDADG_2"/>
    <property type="match status" value="1"/>
</dbReference>
<feature type="domain" description="Homing endonuclease LAGLIDADG" evidence="1">
    <location>
        <begin position="15"/>
        <end position="182"/>
    </location>
</feature>
<dbReference type="Proteomes" id="UP001549104">
    <property type="component" value="Unassembled WGS sequence"/>
</dbReference>
<evidence type="ECO:0000313" key="2">
    <source>
        <dbReference type="EMBL" id="MET3655796.1"/>
    </source>
</evidence>
<proteinExistence type="predicted"/>
<organism evidence="2 3">
    <name type="scientific">Sporosarcina psychrophila</name>
    <name type="common">Bacillus psychrophilus</name>
    <dbReference type="NCBI Taxonomy" id="1476"/>
    <lineage>
        <taxon>Bacteria</taxon>
        <taxon>Bacillati</taxon>
        <taxon>Bacillota</taxon>
        <taxon>Bacilli</taxon>
        <taxon>Bacillales</taxon>
        <taxon>Caryophanaceae</taxon>
        <taxon>Sporosarcina</taxon>
    </lineage>
</organism>
<keyword evidence="3" id="KW-1185">Reference proteome</keyword>
<dbReference type="RefSeq" id="WP_354312292.1">
    <property type="nucleotide sequence ID" value="NZ_JBEPME010000001.1"/>
</dbReference>
<comment type="caution">
    <text evidence="2">The sequence shown here is derived from an EMBL/GenBank/DDBJ whole genome shotgun (WGS) entry which is preliminary data.</text>
</comment>
<dbReference type="SUPFAM" id="SSF55608">
    <property type="entry name" value="Homing endonucleases"/>
    <property type="match status" value="1"/>
</dbReference>
<dbReference type="InterPro" id="IPR027434">
    <property type="entry name" value="Homing_endonucl"/>
</dbReference>
<evidence type="ECO:0000259" key="1">
    <source>
        <dbReference type="Pfam" id="PF03161"/>
    </source>
</evidence>
<sequence>MLLYKSMLSPTQYNVLLASILGDGSLTKISKKSRRINSNYREHFGEAQLGYREWKVAQFDGLLYFNKTKSEVMSKSLPMFTELEKLFYGSDRIKRIHEQTLKCCTLPHFLATLYMDDGSLSISYRVNHRLKKIHLTPHIYLYLQSFSKSDLEFLRNHIFEHFKVNLNFSKRKDGFGYVLKTTSVEETFKFLLAIRQVILECPSMFYKTNWNYRYTKELMNWTAKYPGYEVITSSSERNKTYSNDEIDLLIKLKLIGYSDKDVGELLSRSYWSVVYKWSEIRKESIELIAK</sequence>
<dbReference type="Gene3D" id="3.10.28.10">
    <property type="entry name" value="Homing endonucleases"/>
    <property type="match status" value="1"/>
</dbReference>
<name>A0ABV2K3Z1_SPOPS</name>
<accession>A0ABV2K3Z1</accession>
<reference evidence="2 3" key="1">
    <citation type="submission" date="2024-06" db="EMBL/GenBank/DDBJ databases">
        <title>Sorghum-associated microbial communities from plants grown in Nebraska, USA.</title>
        <authorList>
            <person name="Schachtman D."/>
        </authorList>
    </citation>
    <scope>NUCLEOTIDE SEQUENCE [LARGE SCALE GENOMIC DNA]</scope>
    <source>
        <strain evidence="2 3">1288</strain>
    </source>
</reference>
<dbReference type="EMBL" id="JBEPME010000001">
    <property type="protein sequence ID" value="MET3655796.1"/>
    <property type="molecule type" value="Genomic_DNA"/>
</dbReference>
<protein>
    <recommendedName>
        <fullName evidence="1">Homing endonuclease LAGLIDADG domain-containing protein</fullName>
    </recommendedName>
</protein>
<gene>
    <name evidence="2" type="ORF">ABIC55_000880</name>
</gene>
<evidence type="ECO:0000313" key="3">
    <source>
        <dbReference type="Proteomes" id="UP001549104"/>
    </source>
</evidence>